<dbReference type="Proteomes" id="UP000029085">
    <property type="component" value="Unassembled WGS sequence"/>
</dbReference>
<organism evidence="3 4">
    <name type="scientific">Arenimonas donghaensis DSM 18148 = HO3-R19</name>
    <dbReference type="NCBI Taxonomy" id="1121014"/>
    <lineage>
        <taxon>Bacteria</taxon>
        <taxon>Pseudomonadati</taxon>
        <taxon>Pseudomonadota</taxon>
        <taxon>Gammaproteobacteria</taxon>
        <taxon>Lysobacterales</taxon>
        <taxon>Lysobacteraceae</taxon>
        <taxon>Arenimonas</taxon>
    </lineage>
</organism>
<keyword evidence="4" id="KW-1185">Reference proteome</keyword>
<dbReference type="Pfam" id="PF08238">
    <property type="entry name" value="Sel1"/>
    <property type="match status" value="4"/>
</dbReference>
<feature type="chain" id="PRO_5001826385" description="Sel1 repeat family protein" evidence="2">
    <location>
        <begin position="19"/>
        <end position="239"/>
    </location>
</feature>
<gene>
    <name evidence="3" type="ORF">N788_00580</name>
</gene>
<comment type="caution">
    <text evidence="3">The sequence shown here is derived from an EMBL/GenBank/DDBJ whole genome shotgun (WGS) entry which is preliminary data.</text>
</comment>
<reference evidence="3 4" key="2">
    <citation type="journal article" date="2015" name="Stand. Genomic Sci.">
        <title>High quality draft genomic sequence of Arenimonas donghaensis DSM 18148(T).</title>
        <authorList>
            <person name="Chen F."/>
            <person name="Wang H."/>
            <person name="Cao Y."/>
            <person name="Li X."/>
            <person name="Wang G."/>
        </authorList>
    </citation>
    <scope>NUCLEOTIDE SEQUENCE [LARGE SCALE GENOMIC DNA]</scope>
    <source>
        <strain evidence="3 4">HO3-R19</strain>
    </source>
</reference>
<evidence type="ECO:0000313" key="3">
    <source>
        <dbReference type="EMBL" id="KFL37697.1"/>
    </source>
</evidence>
<evidence type="ECO:0008006" key="5">
    <source>
        <dbReference type="Google" id="ProtNLM"/>
    </source>
</evidence>
<dbReference type="InterPro" id="IPR011990">
    <property type="entry name" value="TPR-like_helical_dom_sf"/>
</dbReference>
<evidence type="ECO:0000256" key="1">
    <source>
        <dbReference type="SAM" id="MobiDB-lite"/>
    </source>
</evidence>
<evidence type="ECO:0000256" key="2">
    <source>
        <dbReference type="SAM" id="SignalP"/>
    </source>
</evidence>
<dbReference type="SUPFAM" id="SSF81901">
    <property type="entry name" value="HCP-like"/>
    <property type="match status" value="1"/>
</dbReference>
<dbReference type="InterPro" id="IPR052945">
    <property type="entry name" value="Mitotic_Regulator"/>
</dbReference>
<dbReference type="PATRIC" id="fig|1121014.3.peg.112"/>
<feature type="signal peptide" evidence="2">
    <location>
        <begin position="1"/>
        <end position="18"/>
    </location>
</feature>
<keyword evidence="2" id="KW-0732">Signal</keyword>
<dbReference type="RefSeq" id="WP_051924195.1">
    <property type="nucleotide sequence ID" value="NZ_AVCJ01000001.1"/>
</dbReference>
<evidence type="ECO:0000313" key="4">
    <source>
        <dbReference type="Proteomes" id="UP000029085"/>
    </source>
</evidence>
<accession>A0A087MLE4</accession>
<name>A0A087MLE4_9GAMM</name>
<dbReference type="PANTHER" id="PTHR43628">
    <property type="entry name" value="ACTIVATOR OF C KINASE PROTEIN 1-RELATED"/>
    <property type="match status" value="1"/>
</dbReference>
<sequence length="239" mass="24810">MRTLLLPLLLSLALTANADDAPAGAAAFKQGQSLYDKGKQAEGLAKLEAAAEAGHAPAMAMLGWLYMNTAEGLPERDVERGLAYYRQAAEAGNAEAANNLAIHYTHAIGVPLDKTLGLQWFLRAAALGHAPAMTSIGLFHETGTVVPADPAQAQDWYHKAAKAGDAQGMYNLGMFLARGVAGPADPERGRKWLQAAADKGEPAAKEALARLEAGEPLVPASADAEGEPASETGQDAGSD</sequence>
<reference evidence="4" key="1">
    <citation type="submission" date="2013-08" db="EMBL/GenBank/DDBJ databases">
        <title>Genome sequencing of Arenimonas donghaensis.</title>
        <authorList>
            <person name="Chen F."/>
            <person name="Wang G."/>
        </authorList>
    </citation>
    <scope>NUCLEOTIDE SEQUENCE [LARGE SCALE GENOMIC DNA]</scope>
    <source>
        <strain evidence="4">HO3-R19</strain>
    </source>
</reference>
<dbReference type="OrthoDB" id="6810016at2"/>
<dbReference type="Gene3D" id="1.25.40.10">
    <property type="entry name" value="Tetratricopeptide repeat domain"/>
    <property type="match status" value="1"/>
</dbReference>
<dbReference type="AlphaFoldDB" id="A0A087MLE4"/>
<dbReference type="PANTHER" id="PTHR43628:SF1">
    <property type="entry name" value="CHITIN SYNTHASE REGULATORY FACTOR 2-RELATED"/>
    <property type="match status" value="1"/>
</dbReference>
<dbReference type="SMART" id="SM00671">
    <property type="entry name" value="SEL1"/>
    <property type="match status" value="4"/>
</dbReference>
<dbReference type="STRING" id="1121014.N788_00580"/>
<dbReference type="EMBL" id="AVCJ01000001">
    <property type="protein sequence ID" value="KFL37697.1"/>
    <property type="molecule type" value="Genomic_DNA"/>
</dbReference>
<proteinExistence type="predicted"/>
<protein>
    <recommendedName>
        <fullName evidence="5">Sel1 repeat family protein</fullName>
    </recommendedName>
</protein>
<feature type="region of interest" description="Disordered" evidence="1">
    <location>
        <begin position="212"/>
        <end position="239"/>
    </location>
</feature>
<dbReference type="InterPro" id="IPR006597">
    <property type="entry name" value="Sel1-like"/>
</dbReference>